<organism evidence="2 3">
    <name type="scientific">Brachybacterium rhamnosum</name>
    <dbReference type="NCBI Taxonomy" id="173361"/>
    <lineage>
        <taxon>Bacteria</taxon>
        <taxon>Bacillati</taxon>
        <taxon>Actinomycetota</taxon>
        <taxon>Actinomycetes</taxon>
        <taxon>Micrococcales</taxon>
        <taxon>Dermabacteraceae</taxon>
        <taxon>Brachybacterium</taxon>
    </lineage>
</organism>
<protein>
    <submittedName>
        <fullName evidence="2">Helix-turn-helix domain-containing protein</fullName>
    </submittedName>
</protein>
<dbReference type="SUPFAM" id="SSF47413">
    <property type="entry name" value="lambda repressor-like DNA-binding domains"/>
    <property type="match status" value="1"/>
</dbReference>
<sequence>MPAYTIDPDRLATYREAEGITTDAELARRMGVEPSTVSRVLAHRTGPSTRFIAGLATAFPGRDVMSLLTPTK</sequence>
<dbReference type="CDD" id="cd00093">
    <property type="entry name" value="HTH_XRE"/>
    <property type="match status" value="1"/>
</dbReference>
<feature type="domain" description="HTH cro/C1-type" evidence="1">
    <location>
        <begin position="10"/>
        <end position="66"/>
    </location>
</feature>
<proteinExistence type="predicted"/>
<dbReference type="SMART" id="SM00530">
    <property type="entry name" value="HTH_XRE"/>
    <property type="match status" value="1"/>
</dbReference>
<reference evidence="3" key="1">
    <citation type="journal article" date="2019" name="Int. J. Syst. Evol. Microbiol.">
        <title>The Global Catalogue of Microorganisms (GCM) 10K type strain sequencing project: providing services to taxonomists for standard genome sequencing and annotation.</title>
        <authorList>
            <consortium name="The Broad Institute Genomics Platform"/>
            <consortium name="The Broad Institute Genome Sequencing Center for Infectious Disease"/>
            <person name="Wu L."/>
            <person name="Ma J."/>
        </authorList>
    </citation>
    <scope>NUCLEOTIDE SEQUENCE [LARGE SCALE GENOMIC DNA]</scope>
    <source>
        <strain evidence="3">JCM 11650</strain>
    </source>
</reference>
<comment type="caution">
    <text evidence="2">The sequence shown here is derived from an EMBL/GenBank/DDBJ whole genome shotgun (WGS) entry which is preliminary data.</text>
</comment>
<evidence type="ECO:0000259" key="1">
    <source>
        <dbReference type="SMART" id="SM00530"/>
    </source>
</evidence>
<dbReference type="InterPro" id="IPR010982">
    <property type="entry name" value="Lambda_DNA-bd_dom_sf"/>
</dbReference>
<accession>A0ABW4PXW3</accession>
<evidence type="ECO:0000313" key="2">
    <source>
        <dbReference type="EMBL" id="MFD1835010.1"/>
    </source>
</evidence>
<dbReference type="RefSeq" id="WP_343904221.1">
    <property type="nucleotide sequence ID" value="NZ_BAAAIS010000002.1"/>
</dbReference>
<dbReference type="InterPro" id="IPR001387">
    <property type="entry name" value="Cro/C1-type_HTH"/>
</dbReference>
<dbReference type="Pfam" id="PF13560">
    <property type="entry name" value="HTH_31"/>
    <property type="match status" value="1"/>
</dbReference>
<gene>
    <name evidence="2" type="ORF">ACFSDA_07950</name>
</gene>
<keyword evidence="3" id="KW-1185">Reference proteome</keyword>
<dbReference type="Gene3D" id="1.10.260.40">
    <property type="entry name" value="lambda repressor-like DNA-binding domains"/>
    <property type="match status" value="1"/>
</dbReference>
<dbReference type="Proteomes" id="UP001597280">
    <property type="component" value="Unassembled WGS sequence"/>
</dbReference>
<dbReference type="EMBL" id="JBHUFL010000002">
    <property type="protein sequence ID" value="MFD1835010.1"/>
    <property type="molecule type" value="Genomic_DNA"/>
</dbReference>
<name>A0ABW4PXW3_9MICO</name>
<evidence type="ECO:0000313" key="3">
    <source>
        <dbReference type="Proteomes" id="UP001597280"/>
    </source>
</evidence>